<protein>
    <submittedName>
        <fullName evidence="1">Transcription factor spt20</fullName>
    </submittedName>
</protein>
<evidence type="ECO:0000313" key="1">
    <source>
        <dbReference type="EMBL" id="KAJ1899743.1"/>
    </source>
</evidence>
<evidence type="ECO:0000313" key="2">
    <source>
        <dbReference type="Proteomes" id="UP001150581"/>
    </source>
</evidence>
<proteinExistence type="predicted"/>
<dbReference type="EMBL" id="JANBPG010000129">
    <property type="protein sequence ID" value="KAJ1899743.1"/>
    <property type="molecule type" value="Genomic_DNA"/>
</dbReference>
<dbReference type="Proteomes" id="UP001150581">
    <property type="component" value="Unassembled WGS sequence"/>
</dbReference>
<gene>
    <name evidence="1" type="primary">SPT20_1</name>
    <name evidence="1" type="ORF">LPJ66_001916</name>
</gene>
<keyword evidence="2" id="KW-1185">Reference proteome</keyword>
<name>A0ACC1IRW2_9FUNG</name>
<organism evidence="1 2">
    <name type="scientific">Kickxella alabastrina</name>
    <dbReference type="NCBI Taxonomy" id="61397"/>
    <lineage>
        <taxon>Eukaryota</taxon>
        <taxon>Fungi</taxon>
        <taxon>Fungi incertae sedis</taxon>
        <taxon>Zoopagomycota</taxon>
        <taxon>Kickxellomycotina</taxon>
        <taxon>Kickxellomycetes</taxon>
        <taxon>Kickxellales</taxon>
        <taxon>Kickxellaceae</taxon>
        <taxon>Kickxella</taxon>
    </lineage>
</organism>
<comment type="caution">
    <text evidence="1">The sequence shown here is derived from an EMBL/GenBank/DDBJ whole genome shotgun (WGS) entry which is preliminary data.</text>
</comment>
<accession>A0ACC1IRW2</accession>
<sequence>MTASRSSSVSPDMDDDDSIMDFEEELQQELENEMSASIDNLFGDELDDASDLFGDSRSATGTSAVGDRAATDFSDDDDEDEDDEDDEDDPVLESDDDDDDDGVDADLFGDGSAADSDDDNDFDIDFEDPPENPNAASSHPSANGTNTLIDDDSASDDEFEAVEFDFEAIQTGLGGPSFNTAAHTVPNRESSASILQRKRARTRVHIGDTYMLERYKDEQPSLTLHLFDSHFRFEGQEGVFLYNGPMRFFFQALNEGKIPIDLVDVLTQVNCRYYEGCLIVEVRDHRRPTLEPKTKKQRVTELLTSSLFCGVPNFNSLRPAAQTHSPTSLPAHVVLEPGSIATHNCQPTIASGTTTDCPQGADGAKVYKKVMRPTSETVNLDIQLACERSRTKLSQNDVLEMEGMILLAVEEPLDLEPDFQVSRVSNAIRYIEYEHLLPRKRRKFNSAEIEAEKAEREEKLKLLTLMDDRKTREFQPSFNRVSQVNDWRHKKYVNDAEVYPAAVPVAPTGKKASNKKNRSQVSLLADGRKVIRTLRFVQTINGRSTHTVFHVAELPDGKGLQGIMRWGTLPDTSINGGSKVFSFPNEDIMRMHIDNFKLLLSIENNRLIYDSVYPNGIPTADPPPDSTASPSIPQNHPSTSTNMSVAVPDSTAVSPTIESEAPSPVVTTANTLASTLPVSPVVAKAELPKAKESVAKNSARGSRKNSPQPKGRKVGNRASASASVEPEVETVKAKPAAGVQRTTKETGQKGKATAKKASAVSDKGSPTPELPIQNKVPEPVVDAMPILEPVLIKEALPAPAKPVSARSKSAAKLKTAAAAAAAAAAALVSEPEPVPAPAPAPAQTEEPLADPATVAETTALAAKEKKGAKGTRKTPAPKEKKSRAKTKTAAAKGASNPAAASQPDPEAVQSPTASQSLIPTSAGAGAAIGVNNLTRVNSNAAEDEATLSQNPELSGSALMANGAGAGLLLSPSMVHAAGTPLPVSVSAAAAVGPPIMQSPPGLQSPAPGGLPMQMAQIAMAQLNARLTSMAQANGGLRMELPEFLTKEYLHANPQYTTMLRNEIARMAVQQRMQQQGIQNAGNLGPMGSPHVRAGISPNMAAAAAQMVQATQNNTGMAAGAGASPAPVANLGTPVQAPNANPMLTSPNVRPATLNGNAALLQQQQQQQQQQRQQMQQLQHLQQLQATPEEMLLVQQYCRLFGLQILGAQDPRLIVLVAKAKSGELRSLIMTRMQGLNAQQQQQQMAAGAGQIRPNGLVNIGMPHQPQPMQANASAQNSPVPANSLPPGAAITAGQTPAMANMQLPPDLANMSQQDKARLIEIMVQRQRAINQNAAAGQVQNPGPPLNQQAVVNLFQQQQQLQQQQRNMAMAASGNMAVQSSAAVSMQSPMALPSQPGGVATQAHQAPMSALMGSPTPAPANAPGLLSAGQQLLLQQATLANMTPQHRQELLQRMQQMQQQHQQQQAAAPRPPQINTAMLLQQITSGQINPTLLPLQVIIYLLQNAQSQLTAEHRQLLHRVLEHHARMQQSNNAAGPVQPGQAQ</sequence>
<reference evidence="1" key="1">
    <citation type="submission" date="2022-07" db="EMBL/GenBank/DDBJ databases">
        <title>Phylogenomic reconstructions and comparative analyses of Kickxellomycotina fungi.</title>
        <authorList>
            <person name="Reynolds N.K."/>
            <person name="Stajich J.E."/>
            <person name="Barry K."/>
            <person name="Grigoriev I.V."/>
            <person name="Crous P."/>
            <person name="Smith M.E."/>
        </authorList>
    </citation>
    <scope>NUCLEOTIDE SEQUENCE</scope>
    <source>
        <strain evidence="1">Benny 63K</strain>
    </source>
</reference>